<organism evidence="1 2">
    <name type="scientific">Entotheonella factor</name>
    <dbReference type="NCBI Taxonomy" id="1429438"/>
    <lineage>
        <taxon>Bacteria</taxon>
        <taxon>Pseudomonadati</taxon>
        <taxon>Nitrospinota/Tectimicrobiota group</taxon>
        <taxon>Candidatus Tectimicrobiota</taxon>
        <taxon>Candidatus Entotheonellia</taxon>
        <taxon>Candidatus Entotheonellales</taxon>
        <taxon>Candidatus Entotheonellaceae</taxon>
        <taxon>Candidatus Entotheonella</taxon>
    </lineage>
</organism>
<dbReference type="EMBL" id="AZHW01000850">
    <property type="protein sequence ID" value="ETW95975.1"/>
    <property type="molecule type" value="Genomic_DNA"/>
</dbReference>
<name>W4LE47_ENTF1</name>
<dbReference type="Proteomes" id="UP000019141">
    <property type="component" value="Unassembled WGS sequence"/>
</dbReference>
<gene>
    <name evidence="1" type="ORF">ETSY1_28460</name>
</gene>
<evidence type="ECO:0000313" key="2">
    <source>
        <dbReference type="Proteomes" id="UP000019141"/>
    </source>
</evidence>
<evidence type="ECO:0000313" key="1">
    <source>
        <dbReference type="EMBL" id="ETW95975.1"/>
    </source>
</evidence>
<evidence type="ECO:0008006" key="3">
    <source>
        <dbReference type="Google" id="ProtNLM"/>
    </source>
</evidence>
<comment type="caution">
    <text evidence="1">The sequence shown here is derived from an EMBL/GenBank/DDBJ whole genome shotgun (WGS) entry which is preliminary data.</text>
</comment>
<proteinExistence type="predicted"/>
<dbReference type="HOGENOM" id="CLU_176027_1_1_7"/>
<reference evidence="1 2" key="1">
    <citation type="journal article" date="2014" name="Nature">
        <title>An environmental bacterial taxon with a large and distinct metabolic repertoire.</title>
        <authorList>
            <person name="Wilson M.C."/>
            <person name="Mori T."/>
            <person name="Ruckert C."/>
            <person name="Uria A.R."/>
            <person name="Helf M.J."/>
            <person name="Takada K."/>
            <person name="Gernert C."/>
            <person name="Steffens U.A."/>
            <person name="Heycke N."/>
            <person name="Schmitt S."/>
            <person name="Rinke C."/>
            <person name="Helfrich E.J."/>
            <person name="Brachmann A.O."/>
            <person name="Gurgui C."/>
            <person name="Wakimoto T."/>
            <person name="Kracht M."/>
            <person name="Crusemann M."/>
            <person name="Hentschel U."/>
            <person name="Abe I."/>
            <person name="Matsunaga S."/>
            <person name="Kalinowski J."/>
            <person name="Takeyama H."/>
            <person name="Piel J."/>
        </authorList>
    </citation>
    <scope>NUCLEOTIDE SEQUENCE [LARGE SCALE GENOMIC DNA]</scope>
    <source>
        <strain evidence="2">TSY1</strain>
    </source>
</reference>
<sequence>MASQPAVTLQDALDVVEALPETLQEDLIRILQHRHEERRRDVLAGHIKTAREEYDRGEVRRGTVDDLMQELSE</sequence>
<keyword evidence="2" id="KW-1185">Reference proteome</keyword>
<dbReference type="AlphaFoldDB" id="W4LE47"/>
<accession>W4LE47</accession>
<protein>
    <recommendedName>
        <fullName evidence="3">Addiction module protein</fullName>
    </recommendedName>
</protein>